<proteinExistence type="predicted"/>
<dbReference type="OrthoDB" id="2989138at2"/>
<evidence type="ECO:0000313" key="2">
    <source>
        <dbReference type="EMBL" id="AZV42009.1"/>
    </source>
</evidence>
<dbReference type="SUPFAM" id="SSF58113">
    <property type="entry name" value="Apolipoprotein A-I"/>
    <property type="match status" value="1"/>
</dbReference>
<dbReference type="AlphaFoldDB" id="A0A3Q9RLI3"/>
<reference evidence="2 3" key="1">
    <citation type="submission" date="2018-01" db="EMBL/GenBank/DDBJ databases">
        <title>Bacillus asahii Genome sequencing and assembly.</title>
        <authorList>
            <person name="Jiang H."/>
            <person name="Feng Y."/>
            <person name="Zhao F."/>
            <person name="Lin X."/>
        </authorList>
    </citation>
    <scope>NUCLEOTIDE SEQUENCE [LARGE SCALE GENOMIC DNA]</scope>
    <source>
        <strain evidence="2 3">OM18</strain>
    </source>
</reference>
<sequence length="365" mass="42873">MKKKIKIMNDNLNTDLYALLKNLPDNILYHQEHGLRHPLGIYNISFNRVMSGFKGVFNSIDTRKDFNDEIREKNDDIEKLQGKLPSVVNEEKQFVEKRIEELKEELKQISKQKATENKKTLDSVKELLDSLMSFIDDTYHILKCFYPANSVKKDIRFADKWMESVEKRLIIDYKNKLKEYRDILAPIVNKIKHNHARLNSILFKTELGQIGGYYVEGVDSKGSLGPDREIHKQFRNQETAFSLNRDLKFHLVNFYFICHHLKVLINRIIKDKHNLQIDTNNVAFENSEENFDIIKTVKALPNLFFPDEIYKPQPEILINENEAEVIFPSNNVSLLLYTDIEINFLASGDGVSKSFRLPYYWNPRK</sequence>
<dbReference type="Proteomes" id="UP000283095">
    <property type="component" value="Chromosome"/>
</dbReference>
<accession>A0A3Q9RLI3</accession>
<organism evidence="2 3">
    <name type="scientific">Peribacillus asahii</name>
    <dbReference type="NCBI Taxonomy" id="228899"/>
    <lineage>
        <taxon>Bacteria</taxon>
        <taxon>Bacillati</taxon>
        <taxon>Bacillota</taxon>
        <taxon>Bacilli</taxon>
        <taxon>Bacillales</taxon>
        <taxon>Bacillaceae</taxon>
        <taxon>Peribacillus</taxon>
    </lineage>
</organism>
<name>A0A3Q9RLI3_9BACI</name>
<evidence type="ECO:0000313" key="3">
    <source>
        <dbReference type="Proteomes" id="UP000283095"/>
    </source>
</evidence>
<dbReference type="KEGG" id="pasa:BAOM_1399"/>
<dbReference type="RefSeq" id="WP_127759581.1">
    <property type="nucleotide sequence ID" value="NZ_CP026095.1"/>
</dbReference>
<evidence type="ECO:0000256" key="1">
    <source>
        <dbReference type="SAM" id="Coils"/>
    </source>
</evidence>
<protein>
    <submittedName>
        <fullName evidence="2">Uncharacterized protein</fullName>
    </submittedName>
</protein>
<keyword evidence="1" id="KW-0175">Coiled coil</keyword>
<dbReference type="EMBL" id="CP026095">
    <property type="protein sequence ID" value="AZV42009.1"/>
    <property type="molecule type" value="Genomic_DNA"/>
</dbReference>
<gene>
    <name evidence="2" type="ORF">BAOM_1399</name>
</gene>
<feature type="coiled-coil region" evidence="1">
    <location>
        <begin position="63"/>
        <end position="119"/>
    </location>
</feature>